<evidence type="ECO:0000259" key="8">
    <source>
        <dbReference type="Pfam" id="PF01385"/>
    </source>
</evidence>
<feature type="domain" description="Transposase putative helix-turn-helix" evidence="10">
    <location>
        <begin position="1"/>
        <end position="46"/>
    </location>
</feature>
<dbReference type="InterPro" id="IPR051399">
    <property type="entry name" value="RNA-guided_DNA_endo/Transpos"/>
</dbReference>
<comment type="similarity">
    <text evidence="1">In the C-terminal section; belongs to the transposase 35 family.</text>
</comment>
<evidence type="ECO:0000256" key="4">
    <source>
        <dbReference type="ARBA" id="ARBA00022723"/>
    </source>
</evidence>
<protein>
    <recommendedName>
        <fullName evidence="13">Transposase</fullName>
    </recommendedName>
</protein>
<dbReference type="InterPro" id="IPR021027">
    <property type="entry name" value="Transposase_put_HTH"/>
</dbReference>
<dbReference type="Pfam" id="PF12323">
    <property type="entry name" value="HTH_OrfB_IS605"/>
    <property type="match status" value="1"/>
</dbReference>
<dbReference type="GO" id="GO:0046872">
    <property type="term" value="F:metal ion binding"/>
    <property type="evidence" value="ECO:0007669"/>
    <property type="project" value="UniProtKB-KW"/>
</dbReference>
<evidence type="ECO:0000256" key="3">
    <source>
        <dbReference type="ARBA" id="ARBA00022578"/>
    </source>
</evidence>
<name>A0A4R5NMA9_9LACO</name>
<comment type="caution">
    <text evidence="11">The sequence shown here is derived from an EMBL/GenBank/DDBJ whole genome shotgun (WGS) entry which is preliminary data.</text>
</comment>
<dbReference type="Proteomes" id="UP000294854">
    <property type="component" value="Unassembled WGS sequence"/>
</dbReference>
<dbReference type="NCBIfam" id="NF040570">
    <property type="entry name" value="guided_TnpB"/>
    <property type="match status" value="1"/>
</dbReference>
<keyword evidence="6" id="KW-0238">DNA-binding</keyword>
<dbReference type="InterPro" id="IPR010095">
    <property type="entry name" value="Cas12f1-like_TNB"/>
</dbReference>
<keyword evidence="5" id="KW-0862">Zinc</keyword>
<evidence type="ECO:0000256" key="2">
    <source>
        <dbReference type="ARBA" id="ARBA00011044"/>
    </source>
</evidence>
<dbReference type="PANTHER" id="PTHR30405:SF25">
    <property type="entry name" value="RNA-GUIDED DNA ENDONUCLEASE INSQ-RELATED"/>
    <property type="match status" value="1"/>
</dbReference>
<evidence type="ECO:0000313" key="11">
    <source>
        <dbReference type="EMBL" id="TDG76246.1"/>
    </source>
</evidence>
<dbReference type="EMBL" id="PUFO01000061">
    <property type="protein sequence ID" value="TDG76246.1"/>
    <property type="molecule type" value="Genomic_DNA"/>
</dbReference>
<gene>
    <name evidence="11" type="ORF">C5L31_000859</name>
</gene>
<evidence type="ECO:0000256" key="6">
    <source>
        <dbReference type="ARBA" id="ARBA00023125"/>
    </source>
</evidence>
<dbReference type="Pfam" id="PF07282">
    <property type="entry name" value="Cas12f1-like_TNB"/>
    <property type="match status" value="1"/>
</dbReference>
<dbReference type="AlphaFoldDB" id="A0A4R5NMA9"/>
<dbReference type="InterPro" id="IPR001959">
    <property type="entry name" value="Transposase"/>
</dbReference>
<evidence type="ECO:0008006" key="13">
    <source>
        <dbReference type="Google" id="ProtNLM"/>
    </source>
</evidence>
<feature type="domain" description="Cas12f1-like TNB" evidence="9">
    <location>
        <begin position="310"/>
        <end position="376"/>
    </location>
</feature>
<evidence type="ECO:0000256" key="7">
    <source>
        <dbReference type="ARBA" id="ARBA00023172"/>
    </source>
</evidence>
<keyword evidence="3" id="KW-0815">Transposition</keyword>
<evidence type="ECO:0000313" key="12">
    <source>
        <dbReference type="Proteomes" id="UP000294854"/>
    </source>
</evidence>
<keyword evidence="4" id="KW-0479">Metal-binding</keyword>
<dbReference type="GO" id="GO:0003677">
    <property type="term" value="F:DNA binding"/>
    <property type="evidence" value="ECO:0007669"/>
    <property type="project" value="UniProtKB-KW"/>
</dbReference>
<evidence type="ECO:0000256" key="5">
    <source>
        <dbReference type="ARBA" id="ARBA00022833"/>
    </source>
</evidence>
<dbReference type="NCBIfam" id="TIGR01766">
    <property type="entry name" value="IS200/IS605 family accessory protein TnpB-like domain"/>
    <property type="match status" value="1"/>
</dbReference>
<accession>A0A4R5NMA9</accession>
<dbReference type="RefSeq" id="WP_010619804.1">
    <property type="nucleotide sequence ID" value="NZ_CP042371.1"/>
</dbReference>
<proteinExistence type="inferred from homology"/>
<feature type="domain" description="Probable transposase IS891/IS1136/IS1341" evidence="8">
    <location>
        <begin position="169"/>
        <end position="298"/>
    </location>
</feature>
<keyword evidence="12" id="KW-1185">Reference proteome</keyword>
<organism evidence="11 12">
    <name type="scientific">Secundilactobacillus malefermentans</name>
    <dbReference type="NCBI Taxonomy" id="176292"/>
    <lineage>
        <taxon>Bacteria</taxon>
        <taxon>Bacillati</taxon>
        <taxon>Bacillota</taxon>
        <taxon>Bacilli</taxon>
        <taxon>Lactobacillales</taxon>
        <taxon>Lactobacillaceae</taxon>
        <taxon>Secundilactobacillus</taxon>
    </lineage>
</organism>
<dbReference type="PANTHER" id="PTHR30405">
    <property type="entry name" value="TRANSPOSASE"/>
    <property type="match status" value="1"/>
</dbReference>
<comment type="similarity">
    <text evidence="2">In the N-terminal section; belongs to the transposase 2 family.</text>
</comment>
<keyword evidence="7" id="KW-0233">DNA recombination</keyword>
<dbReference type="GO" id="GO:0006310">
    <property type="term" value="P:DNA recombination"/>
    <property type="evidence" value="ECO:0007669"/>
    <property type="project" value="UniProtKB-KW"/>
</dbReference>
<dbReference type="GO" id="GO:0032196">
    <property type="term" value="P:transposition"/>
    <property type="evidence" value="ECO:0007669"/>
    <property type="project" value="UniProtKB-KW"/>
</dbReference>
<evidence type="ECO:0000259" key="9">
    <source>
        <dbReference type="Pfam" id="PF07282"/>
    </source>
</evidence>
<evidence type="ECO:0000256" key="1">
    <source>
        <dbReference type="ARBA" id="ARBA00008761"/>
    </source>
</evidence>
<dbReference type="OrthoDB" id="56768at2"/>
<evidence type="ECO:0000259" key="10">
    <source>
        <dbReference type="Pfam" id="PF12323"/>
    </source>
</evidence>
<sequence length="379" mass="43878">MTLKAIKTRIYPNEVQKQFIIDNFGYCRKVWNLLLDMQSQRHDNGGSYVNEFGMNYLIKQLKAENPYLKKAESTSLLHVSRDLNHGFQKLFKEHKGYPKFKSRKYPKQSYQSNSVNGNIQVMGTNKIKLPKLGIMRFRCGREITGKIKNVTIRLSATGKYYAILLVDTEIEELPKTTNAVGIDMGVADLMITSNGVKYPTIRFDKILGKKKHYWEKRLARRRALAKQEIAWDRHNKVLEPRELSDFKNYQKAKIMVAKYSEKIANQRSNYLHNLSKSLVEQYDVIKIEDLKSKNLMKNHKLSRAIANQSWGALRTQLEYKCAWYGKQLVTVSPYKTSQICSSCGYDDGKHTLDIRAWTCPNCHAEHDRDVNAAKNILVA</sequence>
<dbReference type="Pfam" id="PF01385">
    <property type="entry name" value="OrfB_IS605"/>
    <property type="match status" value="1"/>
</dbReference>
<reference evidence="11 12" key="1">
    <citation type="journal article" date="2019" name="Appl. Microbiol. Biotechnol.">
        <title>Uncovering carbohydrate metabolism through a genotype-phenotype association study of 56 lactic acid bacteria genomes.</title>
        <authorList>
            <person name="Buron-Moles G."/>
            <person name="Chailyan A."/>
            <person name="Dolejs I."/>
            <person name="Forster J."/>
            <person name="Miks M.H."/>
        </authorList>
    </citation>
    <scope>NUCLEOTIDE SEQUENCE [LARGE SCALE GENOMIC DNA]</scope>
    <source>
        <strain evidence="11 12">ATCC 49373</strain>
    </source>
</reference>